<dbReference type="Gene3D" id="3.40.50.10810">
    <property type="entry name" value="Tandem AAA-ATPase domain"/>
    <property type="match status" value="1"/>
</dbReference>
<reference evidence="7 8" key="1">
    <citation type="journal article" date="2017" name="Genome Biol.">
        <title>New reference genome sequences of hot pepper reveal the massive evolution of plant disease-resistance genes by retroduplication.</title>
        <authorList>
            <person name="Kim S."/>
            <person name="Park J."/>
            <person name="Yeom S.I."/>
            <person name="Kim Y.M."/>
            <person name="Seo E."/>
            <person name="Kim K.T."/>
            <person name="Kim M.S."/>
            <person name="Lee J.M."/>
            <person name="Cheong K."/>
            <person name="Shin H.S."/>
            <person name="Kim S.B."/>
            <person name="Han K."/>
            <person name="Lee J."/>
            <person name="Park M."/>
            <person name="Lee H.A."/>
            <person name="Lee H.Y."/>
            <person name="Lee Y."/>
            <person name="Oh S."/>
            <person name="Lee J.H."/>
            <person name="Choi E."/>
            <person name="Choi E."/>
            <person name="Lee S.E."/>
            <person name="Jeon J."/>
            <person name="Kim H."/>
            <person name="Choi G."/>
            <person name="Song H."/>
            <person name="Lee J."/>
            <person name="Lee S.C."/>
            <person name="Kwon J.K."/>
            <person name="Lee H.Y."/>
            <person name="Koo N."/>
            <person name="Hong Y."/>
            <person name="Kim R.W."/>
            <person name="Kang W.H."/>
            <person name="Huh J.H."/>
            <person name="Kang B.C."/>
            <person name="Yang T.J."/>
            <person name="Lee Y.H."/>
            <person name="Bennetzen J.L."/>
            <person name="Choi D."/>
        </authorList>
    </citation>
    <scope>NUCLEOTIDE SEQUENCE [LARGE SCALE GENOMIC DNA]</scope>
    <source>
        <strain evidence="8">cv. PBC81</strain>
    </source>
</reference>
<dbReference type="AlphaFoldDB" id="A0A2G2X936"/>
<dbReference type="InterPro" id="IPR027417">
    <property type="entry name" value="P-loop_NTPase"/>
</dbReference>
<dbReference type="OrthoDB" id="2020972at2759"/>
<dbReference type="GO" id="GO:0080188">
    <property type="term" value="P:gene silencing by siRNA-directed DNA methylation"/>
    <property type="evidence" value="ECO:0007669"/>
    <property type="project" value="InterPro"/>
</dbReference>
<dbReference type="GO" id="GO:0004386">
    <property type="term" value="F:helicase activity"/>
    <property type="evidence" value="ECO:0007669"/>
    <property type="project" value="UniProtKB-KW"/>
</dbReference>
<organism evidence="7 8">
    <name type="scientific">Capsicum baccatum</name>
    <name type="common">Peruvian pepper</name>
    <dbReference type="NCBI Taxonomy" id="33114"/>
    <lineage>
        <taxon>Eukaryota</taxon>
        <taxon>Viridiplantae</taxon>
        <taxon>Streptophyta</taxon>
        <taxon>Embryophyta</taxon>
        <taxon>Tracheophyta</taxon>
        <taxon>Spermatophyta</taxon>
        <taxon>Magnoliopsida</taxon>
        <taxon>eudicotyledons</taxon>
        <taxon>Gunneridae</taxon>
        <taxon>Pentapetalae</taxon>
        <taxon>asterids</taxon>
        <taxon>lamiids</taxon>
        <taxon>Solanales</taxon>
        <taxon>Solanaceae</taxon>
        <taxon>Solanoideae</taxon>
        <taxon>Capsiceae</taxon>
        <taxon>Capsicum</taxon>
    </lineage>
</organism>
<dbReference type="Proteomes" id="UP000224567">
    <property type="component" value="Unassembled WGS sequence"/>
</dbReference>
<protein>
    <recommendedName>
        <fullName evidence="9">Helicase C-terminal domain-containing protein</fullName>
    </recommendedName>
</protein>
<evidence type="ECO:0000256" key="4">
    <source>
        <dbReference type="ARBA" id="ARBA00022806"/>
    </source>
</evidence>
<evidence type="ECO:0000256" key="3">
    <source>
        <dbReference type="ARBA" id="ARBA00022801"/>
    </source>
</evidence>
<keyword evidence="6" id="KW-0539">Nucleus</keyword>
<keyword evidence="2" id="KW-0547">Nucleotide-binding</keyword>
<evidence type="ECO:0000313" key="7">
    <source>
        <dbReference type="EMBL" id="PHT53977.1"/>
    </source>
</evidence>
<keyword evidence="4" id="KW-0347">Helicase</keyword>
<dbReference type="CDD" id="cd18793">
    <property type="entry name" value="SF2_C_SNF"/>
    <property type="match status" value="1"/>
</dbReference>
<name>A0A2G2X936_CAPBA</name>
<evidence type="ECO:0008006" key="9">
    <source>
        <dbReference type="Google" id="ProtNLM"/>
    </source>
</evidence>
<evidence type="ECO:0000256" key="2">
    <source>
        <dbReference type="ARBA" id="ARBA00022741"/>
    </source>
</evidence>
<sequence length="591" mass="66461">MKIKFDELIRLYGGPKDSYYILSCSSEPDQEATQVIFWLDFWPRDMNKKLDVKKQQISLNSLSDTKSDVKVLLASIKACSDGISLIGASRVVLLDVFWNPTVEQQAVSGAYRNGQKKIVRVYCPVISTWEVDKIEQQMRRCILGIRVSTFFNAFHTRLCSFRAVCPWSRTGKPGHTARNEQSLVLKDLKKVDTEMDILLPGTPFQNNIKELYHTLLSSEELRDMISPWAHKHSENVKKVSLPDIRDTVIHLKPTDLKNATKSYPKTVAKTDDVRVGRVTNTDAKPMHSETSIYGSSVSKNRWTESVYTKGHPSVSKNRRTGNQLLLEFQGEDEVSTSDIPLMTYDPNSLLTNKSVPYLRDMIWYAPSVWKQLLTEMRGAITMEPAAASVILAKLEAITHQWEVINKRLDHMGFLREQVGCPDTRQDEDHSSCEIRGKNVIPYNPMNVVAVLPSVGVHESSFYGTLGIVRSYEDQTLVVGTQALVDPLDDEIDSPGENDLCPSSASTYNLTKVPLPSNESIQTLVDPCEKQDESTLVCELITTSEGEQNDQPGVDDLDLLKCLENPSCDCPCEDDFDCGPLAFRDGFYVCED</sequence>
<dbReference type="InterPro" id="IPR049730">
    <property type="entry name" value="SNF2/RAD54-like_C"/>
</dbReference>
<comment type="subcellular location">
    <subcellularLocation>
        <location evidence="1">Nucleus</location>
    </subcellularLocation>
</comment>
<gene>
    <name evidence="7" type="ORF">CQW23_08439</name>
</gene>
<evidence type="ECO:0000313" key="8">
    <source>
        <dbReference type="Proteomes" id="UP000224567"/>
    </source>
</evidence>
<keyword evidence="5" id="KW-0067">ATP-binding</keyword>
<accession>A0A2G2X936</accession>
<dbReference type="PANTHER" id="PTHR45821:SF14">
    <property type="entry name" value="HELICASE C-TERMINAL DOMAIN-CONTAINING PROTEIN"/>
    <property type="match status" value="1"/>
</dbReference>
<reference evidence="8" key="2">
    <citation type="journal article" date="2017" name="J. Anim. Genet.">
        <title>Multiple reference genome sequences of hot pepper reveal the massive evolution of plant disease resistance genes by retroduplication.</title>
        <authorList>
            <person name="Kim S."/>
            <person name="Park J."/>
            <person name="Yeom S.-I."/>
            <person name="Kim Y.-M."/>
            <person name="Seo E."/>
            <person name="Kim K.-T."/>
            <person name="Kim M.-S."/>
            <person name="Lee J.M."/>
            <person name="Cheong K."/>
            <person name="Shin H.-S."/>
            <person name="Kim S.-B."/>
            <person name="Han K."/>
            <person name="Lee J."/>
            <person name="Park M."/>
            <person name="Lee H.-A."/>
            <person name="Lee H.-Y."/>
            <person name="Lee Y."/>
            <person name="Oh S."/>
            <person name="Lee J.H."/>
            <person name="Choi E."/>
            <person name="Choi E."/>
            <person name="Lee S.E."/>
            <person name="Jeon J."/>
            <person name="Kim H."/>
            <person name="Choi G."/>
            <person name="Song H."/>
            <person name="Lee J."/>
            <person name="Lee S.-C."/>
            <person name="Kwon J.-K."/>
            <person name="Lee H.-Y."/>
            <person name="Koo N."/>
            <person name="Hong Y."/>
            <person name="Kim R.W."/>
            <person name="Kang W.-H."/>
            <person name="Huh J.H."/>
            <person name="Kang B.-C."/>
            <person name="Yang T.-J."/>
            <person name="Lee Y.-H."/>
            <person name="Bennetzen J.L."/>
            <person name="Choi D."/>
        </authorList>
    </citation>
    <scope>NUCLEOTIDE SEQUENCE [LARGE SCALE GENOMIC DNA]</scope>
    <source>
        <strain evidence="8">cv. PBC81</strain>
    </source>
</reference>
<dbReference type="Gene3D" id="3.40.50.300">
    <property type="entry name" value="P-loop containing nucleotide triphosphate hydrolases"/>
    <property type="match status" value="1"/>
</dbReference>
<dbReference type="STRING" id="33114.A0A2G2X936"/>
<evidence type="ECO:0000256" key="5">
    <source>
        <dbReference type="ARBA" id="ARBA00022840"/>
    </source>
</evidence>
<dbReference type="GO" id="GO:0005524">
    <property type="term" value="F:ATP binding"/>
    <property type="evidence" value="ECO:0007669"/>
    <property type="project" value="UniProtKB-KW"/>
</dbReference>
<dbReference type="GO" id="GO:0016787">
    <property type="term" value="F:hydrolase activity"/>
    <property type="evidence" value="ECO:0007669"/>
    <property type="project" value="UniProtKB-KW"/>
</dbReference>
<dbReference type="InterPro" id="IPR038718">
    <property type="entry name" value="SNF2-like_sf"/>
</dbReference>
<proteinExistence type="predicted"/>
<keyword evidence="3" id="KW-0378">Hydrolase</keyword>
<comment type="caution">
    <text evidence="7">The sequence shown here is derived from an EMBL/GenBank/DDBJ whole genome shotgun (WGS) entry which is preliminary data.</text>
</comment>
<dbReference type="GO" id="GO:0005634">
    <property type="term" value="C:nucleus"/>
    <property type="evidence" value="ECO:0007669"/>
    <property type="project" value="UniProtKB-SubCell"/>
</dbReference>
<dbReference type="EMBL" id="MLFT02000003">
    <property type="protein sequence ID" value="PHT53977.1"/>
    <property type="molecule type" value="Genomic_DNA"/>
</dbReference>
<keyword evidence="8" id="KW-1185">Reference proteome</keyword>
<dbReference type="PANTHER" id="PTHR45821">
    <property type="entry name" value="SNF2 DOMAIN-CONTAINING PROTEIN CLASSY 2-RELATED"/>
    <property type="match status" value="1"/>
</dbReference>
<evidence type="ECO:0000256" key="1">
    <source>
        <dbReference type="ARBA" id="ARBA00004123"/>
    </source>
</evidence>
<dbReference type="InterPro" id="IPR044567">
    <property type="entry name" value="CLSY/DRD1"/>
</dbReference>
<evidence type="ECO:0000256" key="6">
    <source>
        <dbReference type="ARBA" id="ARBA00023242"/>
    </source>
</evidence>
<dbReference type="SUPFAM" id="SSF52540">
    <property type="entry name" value="P-loop containing nucleoside triphosphate hydrolases"/>
    <property type="match status" value="1"/>
</dbReference>